<feature type="transmembrane region" description="Helical" evidence="1">
    <location>
        <begin position="28"/>
        <end position="52"/>
    </location>
</feature>
<name>A6G2H4_9BACT</name>
<sequence length="236" mass="25748">MNQWDDVQLQEMREEEQRLNAARKRKQVIGLVIGGVLAVALVVLTIMGRIAAANAGHELHFFGQHDTDVRVEIEGEENFVIPTNGYHRIRPSRPGTHHLTITALESNTTHELELEVPGPDPEGEAVLAVPTKEGECFVAFDVSTWYSGSATLLEIAADRADGVAPKGSGQSLPRPIVVSRMNTLDPLPSRFIHRYWALPSLADPGETVLVVLETECAALANSDGEHIARLLEALTP</sequence>
<evidence type="ECO:0000313" key="3">
    <source>
        <dbReference type="Proteomes" id="UP000005801"/>
    </source>
</evidence>
<dbReference type="EMBL" id="ABCS01000015">
    <property type="protein sequence ID" value="EDM79911.1"/>
    <property type="molecule type" value="Genomic_DNA"/>
</dbReference>
<keyword evidence="1" id="KW-0812">Transmembrane</keyword>
<dbReference type="AlphaFoldDB" id="A6G2H4"/>
<organism evidence="2 3">
    <name type="scientific">Plesiocystis pacifica SIR-1</name>
    <dbReference type="NCBI Taxonomy" id="391625"/>
    <lineage>
        <taxon>Bacteria</taxon>
        <taxon>Pseudomonadati</taxon>
        <taxon>Myxococcota</taxon>
        <taxon>Polyangia</taxon>
        <taxon>Nannocystales</taxon>
        <taxon>Nannocystaceae</taxon>
        <taxon>Plesiocystis</taxon>
    </lineage>
</organism>
<keyword evidence="1" id="KW-0472">Membrane</keyword>
<evidence type="ECO:0000256" key="1">
    <source>
        <dbReference type="SAM" id="Phobius"/>
    </source>
</evidence>
<keyword evidence="3" id="KW-1185">Reference proteome</keyword>
<comment type="caution">
    <text evidence="2">The sequence shown here is derived from an EMBL/GenBank/DDBJ whole genome shotgun (WGS) entry which is preliminary data.</text>
</comment>
<dbReference type="Proteomes" id="UP000005801">
    <property type="component" value="Unassembled WGS sequence"/>
</dbReference>
<gene>
    <name evidence="2" type="ORF">PPSIR1_22756</name>
</gene>
<keyword evidence="1" id="KW-1133">Transmembrane helix</keyword>
<accession>A6G2H4</accession>
<reference evidence="2 3" key="1">
    <citation type="submission" date="2007-06" db="EMBL/GenBank/DDBJ databases">
        <authorList>
            <person name="Shimkets L."/>
            <person name="Ferriera S."/>
            <person name="Johnson J."/>
            <person name="Kravitz S."/>
            <person name="Beeson K."/>
            <person name="Sutton G."/>
            <person name="Rogers Y.-H."/>
            <person name="Friedman R."/>
            <person name="Frazier M."/>
            <person name="Venter J.C."/>
        </authorList>
    </citation>
    <scope>NUCLEOTIDE SEQUENCE [LARGE SCALE GENOMIC DNA]</scope>
    <source>
        <strain evidence="2 3">SIR-1</strain>
    </source>
</reference>
<evidence type="ECO:0000313" key="2">
    <source>
        <dbReference type="EMBL" id="EDM79911.1"/>
    </source>
</evidence>
<protein>
    <submittedName>
        <fullName evidence="2">Uncharacterized protein</fullName>
    </submittedName>
</protein>
<proteinExistence type="predicted"/>
<dbReference type="RefSeq" id="WP_006970923.1">
    <property type="nucleotide sequence ID" value="NZ_ABCS01000015.1"/>
</dbReference>